<evidence type="ECO:0000313" key="7">
    <source>
        <dbReference type="EMBL" id="KAF9495149.1"/>
    </source>
</evidence>
<comment type="caution">
    <text evidence="7">The sequence shown here is derived from an EMBL/GenBank/DDBJ whole genome shotgun (WGS) entry which is preliminary data.</text>
</comment>
<accession>A0A9P5ZZK4</accession>
<evidence type="ECO:0000313" key="8">
    <source>
        <dbReference type="Proteomes" id="UP000807025"/>
    </source>
</evidence>
<evidence type="ECO:0000256" key="2">
    <source>
        <dbReference type="ARBA" id="ARBA00023002"/>
    </source>
</evidence>
<dbReference type="PANTHER" id="PTHR43570">
    <property type="entry name" value="ALDEHYDE DEHYDROGENASE"/>
    <property type="match status" value="1"/>
</dbReference>
<evidence type="ECO:0000259" key="6">
    <source>
        <dbReference type="Pfam" id="PF00171"/>
    </source>
</evidence>
<reference evidence="7" key="1">
    <citation type="submission" date="2020-11" db="EMBL/GenBank/DDBJ databases">
        <authorList>
            <consortium name="DOE Joint Genome Institute"/>
            <person name="Ahrendt S."/>
            <person name="Riley R."/>
            <person name="Andreopoulos W."/>
            <person name="Labutti K."/>
            <person name="Pangilinan J."/>
            <person name="Ruiz-Duenas F.J."/>
            <person name="Barrasa J.M."/>
            <person name="Sanchez-Garcia M."/>
            <person name="Camarero S."/>
            <person name="Miyauchi S."/>
            <person name="Serrano A."/>
            <person name="Linde D."/>
            <person name="Babiker R."/>
            <person name="Drula E."/>
            <person name="Ayuso-Fernandez I."/>
            <person name="Pacheco R."/>
            <person name="Padilla G."/>
            <person name="Ferreira P."/>
            <person name="Barriuso J."/>
            <person name="Kellner H."/>
            <person name="Castanera R."/>
            <person name="Alfaro M."/>
            <person name="Ramirez L."/>
            <person name="Pisabarro A.G."/>
            <person name="Kuo A."/>
            <person name="Tritt A."/>
            <person name="Lipzen A."/>
            <person name="He G."/>
            <person name="Yan M."/>
            <person name="Ng V."/>
            <person name="Cullen D."/>
            <person name="Martin F."/>
            <person name="Rosso M.-N."/>
            <person name="Henrissat B."/>
            <person name="Hibbett D."/>
            <person name="Martinez A.T."/>
            <person name="Grigoriev I.V."/>
        </authorList>
    </citation>
    <scope>NUCLEOTIDE SEQUENCE</scope>
    <source>
        <strain evidence="7">ATCC 90797</strain>
    </source>
</reference>
<dbReference type="OrthoDB" id="440325at2759"/>
<evidence type="ECO:0000256" key="1">
    <source>
        <dbReference type="ARBA" id="ARBA00009986"/>
    </source>
</evidence>
<dbReference type="GO" id="GO:0006081">
    <property type="term" value="P:aldehyde metabolic process"/>
    <property type="evidence" value="ECO:0007669"/>
    <property type="project" value="InterPro"/>
</dbReference>
<dbReference type="PANTHER" id="PTHR43570:SF16">
    <property type="entry name" value="ALDEHYDE DEHYDROGENASE TYPE III, ISOFORM Q"/>
    <property type="match status" value="1"/>
</dbReference>
<dbReference type="Gene3D" id="3.40.309.10">
    <property type="entry name" value="Aldehyde Dehydrogenase, Chain A, domain 2"/>
    <property type="match status" value="1"/>
</dbReference>
<organism evidence="7 8">
    <name type="scientific">Pleurotus eryngii</name>
    <name type="common">Boletus of the steppes</name>
    <dbReference type="NCBI Taxonomy" id="5323"/>
    <lineage>
        <taxon>Eukaryota</taxon>
        <taxon>Fungi</taxon>
        <taxon>Dikarya</taxon>
        <taxon>Basidiomycota</taxon>
        <taxon>Agaricomycotina</taxon>
        <taxon>Agaricomycetes</taxon>
        <taxon>Agaricomycetidae</taxon>
        <taxon>Agaricales</taxon>
        <taxon>Pleurotineae</taxon>
        <taxon>Pleurotaceae</taxon>
        <taxon>Pleurotus</taxon>
    </lineage>
</organism>
<dbReference type="SUPFAM" id="SSF53720">
    <property type="entry name" value="ALDH-like"/>
    <property type="match status" value="1"/>
</dbReference>
<dbReference type="Proteomes" id="UP000807025">
    <property type="component" value="Unassembled WGS sequence"/>
</dbReference>
<dbReference type="PIRSF" id="PIRSF036492">
    <property type="entry name" value="ALDH"/>
    <property type="match status" value="1"/>
</dbReference>
<dbReference type="Pfam" id="PF00171">
    <property type="entry name" value="Aldedh"/>
    <property type="match status" value="1"/>
</dbReference>
<dbReference type="AlphaFoldDB" id="A0A9P5ZZK4"/>
<gene>
    <name evidence="7" type="ORF">BDN71DRAFT_1482840</name>
</gene>
<proteinExistence type="inferred from homology"/>
<sequence length="415" mass="45819">MEFTLINEIEKARSSDLSQRYLELPPMFLLRQAQVYSIAYRKYQILQLGYLLQDNAQRIDKALTTDLGGPSVENYLYVRHLEMGPCIGEAKKVYQGVEKRAKPEKPALNFNFLAMRPAHSLLVTLWLSPELIPKCLDRDLVRVVNGAIPETTRLLELQWDHILYTGRGRVGKIVSLAAAKHLTPITLELGGKSPAVVDPSCDLETAARRIMWGKIVNAGQTYVAPDYILVPTQFQDTLANALKDAYDKFFPETAKPSTDGTYSRLITPQAFNRVNELLKETQGIIVFGGEVDEATKYIQPTVVKDVQANDTLMSEEIFGPLLPIVPVKNIDEAIAFINSRDHPLALCPLATDKAIKAKVFDNSQSGAAVANECVIHPAVEGLPFGGIGPSGSGCHTGKFTFDTFTRLRASMDSPS</sequence>
<feature type="domain" description="Aldehyde dehydrogenase" evidence="6">
    <location>
        <begin position="115"/>
        <end position="408"/>
    </location>
</feature>
<comment type="similarity">
    <text evidence="1 3 5">Belongs to the aldehyde dehydrogenase family.</text>
</comment>
<dbReference type="InterPro" id="IPR016163">
    <property type="entry name" value="Ald_DH_C"/>
</dbReference>
<protein>
    <recommendedName>
        <fullName evidence="3">Aldehyde dehydrogenase</fullName>
    </recommendedName>
</protein>
<keyword evidence="8" id="KW-1185">Reference proteome</keyword>
<feature type="active site" evidence="4">
    <location>
        <position position="188"/>
    </location>
</feature>
<dbReference type="InterPro" id="IPR016162">
    <property type="entry name" value="Ald_DH_N"/>
</dbReference>
<evidence type="ECO:0000256" key="4">
    <source>
        <dbReference type="PROSITE-ProRule" id="PRU10007"/>
    </source>
</evidence>
<dbReference type="PROSITE" id="PS00687">
    <property type="entry name" value="ALDEHYDE_DEHYDR_GLU"/>
    <property type="match status" value="1"/>
</dbReference>
<evidence type="ECO:0000256" key="3">
    <source>
        <dbReference type="PIRNR" id="PIRNR036492"/>
    </source>
</evidence>
<dbReference type="EMBL" id="MU154565">
    <property type="protein sequence ID" value="KAF9495149.1"/>
    <property type="molecule type" value="Genomic_DNA"/>
</dbReference>
<dbReference type="GO" id="GO:0004029">
    <property type="term" value="F:aldehyde dehydrogenase (NAD+) activity"/>
    <property type="evidence" value="ECO:0007669"/>
    <property type="project" value="TreeGrafter"/>
</dbReference>
<dbReference type="Gene3D" id="3.40.605.10">
    <property type="entry name" value="Aldehyde Dehydrogenase, Chain A, domain 1"/>
    <property type="match status" value="1"/>
</dbReference>
<evidence type="ECO:0000256" key="5">
    <source>
        <dbReference type="RuleBase" id="RU003345"/>
    </source>
</evidence>
<dbReference type="InterPro" id="IPR029510">
    <property type="entry name" value="Ald_DH_CS_GLU"/>
</dbReference>
<dbReference type="InterPro" id="IPR016161">
    <property type="entry name" value="Ald_DH/histidinol_DH"/>
</dbReference>
<name>A0A9P5ZZK4_PLEER</name>
<dbReference type="InterPro" id="IPR015590">
    <property type="entry name" value="Aldehyde_DH_dom"/>
</dbReference>
<dbReference type="FunFam" id="3.40.309.10:FF:000003">
    <property type="entry name" value="Aldehyde dehydrogenase"/>
    <property type="match status" value="1"/>
</dbReference>
<keyword evidence="2 3" id="KW-0560">Oxidoreductase</keyword>
<dbReference type="InterPro" id="IPR012394">
    <property type="entry name" value="Aldehyde_DH_NAD(P)"/>
</dbReference>
<dbReference type="GO" id="GO:0005737">
    <property type="term" value="C:cytoplasm"/>
    <property type="evidence" value="ECO:0007669"/>
    <property type="project" value="TreeGrafter"/>
</dbReference>